<gene>
    <name evidence="2" type="ORF">RHSIM_Rhsim13G0121100</name>
</gene>
<protein>
    <submittedName>
        <fullName evidence="2">Uncharacterized protein</fullName>
    </submittedName>
</protein>
<dbReference type="AlphaFoldDB" id="A0A834G6V2"/>
<organism evidence="2 3">
    <name type="scientific">Rhododendron simsii</name>
    <name type="common">Sims's rhododendron</name>
    <dbReference type="NCBI Taxonomy" id="118357"/>
    <lineage>
        <taxon>Eukaryota</taxon>
        <taxon>Viridiplantae</taxon>
        <taxon>Streptophyta</taxon>
        <taxon>Embryophyta</taxon>
        <taxon>Tracheophyta</taxon>
        <taxon>Spermatophyta</taxon>
        <taxon>Magnoliopsida</taxon>
        <taxon>eudicotyledons</taxon>
        <taxon>Gunneridae</taxon>
        <taxon>Pentapetalae</taxon>
        <taxon>asterids</taxon>
        <taxon>Ericales</taxon>
        <taxon>Ericaceae</taxon>
        <taxon>Ericoideae</taxon>
        <taxon>Rhodoreae</taxon>
        <taxon>Rhododendron</taxon>
    </lineage>
</organism>
<dbReference type="Proteomes" id="UP000626092">
    <property type="component" value="Unassembled WGS sequence"/>
</dbReference>
<feature type="compositionally biased region" description="Polar residues" evidence="1">
    <location>
        <begin position="131"/>
        <end position="146"/>
    </location>
</feature>
<evidence type="ECO:0000313" key="3">
    <source>
        <dbReference type="Proteomes" id="UP000626092"/>
    </source>
</evidence>
<proteinExistence type="predicted"/>
<evidence type="ECO:0000256" key="1">
    <source>
        <dbReference type="SAM" id="MobiDB-lite"/>
    </source>
</evidence>
<evidence type="ECO:0000313" key="2">
    <source>
        <dbReference type="EMBL" id="KAF7121008.1"/>
    </source>
</evidence>
<keyword evidence="3" id="KW-1185">Reference proteome</keyword>
<dbReference type="EMBL" id="WJXA01000013">
    <property type="protein sequence ID" value="KAF7121008.1"/>
    <property type="molecule type" value="Genomic_DNA"/>
</dbReference>
<name>A0A834G6V2_RHOSS</name>
<dbReference type="OrthoDB" id="4955136at2759"/>
<feature type="region of interest" description="Disordered" evidence="1">
    <location>
        <begin position="130"/>
        <end position="151"/>
    </location>
</feature>
<sequence length="205" mass="22628">MSTATSDLVRRFCNCGCGPCIVKISGSSRNPGHLYCLQQNELVGKFHERTLEHEELMFSVFNTVTATGCFAQTPGLQGKCQMELDRDFPDEEEGHTVGGSGVGEVGNQGIHPLGKINTLQYSRAMPIFPISGSSGKNRKTTPSSETDISDVDNPRKLDVFMDFPNDYTRMKFIQSEHVAAMIMAQAKPNPYDIPPPLDPFPSDFY</sequence>
<accession>A0A834G6V2</accession>
<comment type="caution">
    <text evidence="2">The sequence shown here is derived from an EMBL/GenBank/DDBJ whole genome shotgun (WGS) entry which is preliminary data.</text>
</comment>
<reference evidence="2" key="1">
    <citation type="submission" date="2019-11" db="EMBL/GenBank/DDBJ databases">
        <authorList>
            <person name="Liu Y."/>
            <person name="Hou J."/>
            <person name="Li T.-Q."/>
            <person name="Guan C.-H."/>
            <person name="Wu X."/>
            <person name="Wu H.-Z."/>
            <person name="Ling F."/>
            <person name="Zhang R."/>
            <person name="Shi X.-G."/>
            <person name="Ren J.-P."/>
            <person name="Chen E.-F."/>
            <person name="Sun J.-M."/>
        </authorList>
    </citation>
    <scope>NUCLEOTIDE SEQUENCE</scope>
    <source>
        <strain evidence="2">Adult_tree_wgs_1</strain>
        <tissue evidence="2">Leaves</tissue>
    </source>
</reference>